<reference evidence="1" key="1">
    <citation type="submission" date="2020-05" db="EMBL/GenBank/DDBJ databases">
        <authorList>
            <person name="Wang L."/>
            <person name="Shao Z."/>
        </authorList>
    </citation>
    <scope>NUCLEOTIDE SEQUENCE</scope>
    <source>
        <strain evidence="1">MCCC 1A05776</strain>
    </source>
</reference>
<proteinExistence type="predicted"/>
<gene>
    <name evidence="1" type="ORF">HOP61_15090</name>
</gene>
<name>A0AAW4YX95_9GAMM</name>
<organism evidence="1 2">
    <name type="scientific">Billgrantia desiderata</name>
    <dbReference type="NCBI Taxonomy" id="52021"/>
    <lineage>
        <taxon>Bacteria</taxon>
        <taxon>Pseudomonadati</taxon>
        <taxon>Pseudomonadota</taxon>
        <taxon>Gammaproteobacteria</taxon>
        <taxon>Oceanospirillales</taxon>
        <taxon>Halomonadaceae</taxon>
        <taxon>Billgrantia</taxon>
    </lineage>
</organism>
<sequence length="270" mass="28277">MNISMTRKQGISLFGNMSLIVVGIVAGEAVSAAGLSVEFESQAEQRQFRQLDASELAHIRGRYVQGNSVVLFGMEMSTVWQSPTGEVFETRADLQVDLSGAAPAVTFTPHVTATTGDAYQEYIDASGHQAVVIDSGSGNATGVVQVVQSGGDFNVAGNDFQLDINHGDVGQAGIGNGESQLTSDSGVQMSVQGGASGLGMSIVMPGQGEVTQGIHAGRGVHQSVSLTGSHQEVHNLARMQIQMDRNMGANAPTGDLRRALESTRNLERGF</sequence>
<comment type="caution">
    <text evidence="1">The sequence shown here is derived from an EMBL/GenBank/DDBJ whole genome shotgun (WGS) entry which is preliminary data.</text>
</comment>
<evidence type="ECO:0000313" key="2">
    <source>
        <dbReference type="Proteomes" id="UP001320178"/>
    </source>
</evidence>
<dbReference type="RefSeq" id="WP_234239950.1">
    <property type="nucleotide sequence ID" value="NZ_JABFTS010000006.1"/>
</dbReference>
<dbReference type="EMBL" id="JABFTS010000006">
    <property type="protein sequence ID" value="MCE8052621.1"/>
    <property type="molecule type" value="Genomic_DNA"/>
</dbReference>
<reference evidence="1" key="2">
    <citation type="journal article" date="2021" name="Front. Microbiol.">
        <title>Aerobic Denitrification and Heterotrophic Sulfur Oxidation in the Genus Halomonas Revealed by Six Novel Species Characterizations and Genome-Based Analysis.</title>
        <authorList>
            <person name="Wang L."/>
            <person name="Shao Z."/>
        </authorList>
    </citation>
    <scope>NUCLEOTIDE SEQUENCE</scope>
    <source>
        <strain evidence="1">MCCC 1A05776</strain>
    </source>
</reference>
<dbReference type="Proteomes" id="UP001320178">
    <property type="component" value="Unassembled WGS sequence"/>
</dbReference>
<protein>
    <submittedName>
        <fullName evidence="1">Uncharacterized protein</fullName>
    </submittedName>
</protein>
<evidence type="ECO:0000313" key="1">
    <source>
        <dbReference type="EMBL" id="MCE8052621.1"/>
    </source>
</evidence>
<dbReference type="AlphaFoldDB" id="A0AAW4YX95"/>
<accession>A0AAW4YX95</accession>